<name>A0A4R8LGS5_9BACL</name>
<sequence>MKDGHLIPMMRPRWMSIFQKTTLINGNEVSAVRDNNFVATPLLGGYGNAPKDRPLK</sequence>
<gene>
    <name evidence="1" type="ORF">C7445_1165</name>
</gene>
<dbReference type="Proteomes" id="UP000294581">
    <property type="component" value="Unassembled WGS sequence"/>
</dbReference>
<proteinExistence type="predicted"/>
<protein>
    <submittedName>
        <fullName evidence="1">Uncharacterized protein</fullName>
    </submittedName>
</protein>
<accession>A0A4R8LGS5</accession>
<evidence type="ECO:0000313" key="1">
    <source>
        <dbReference type="EMBL" id="TDY42327.1"/>
    </source>
</evidence>
<dbReference type="EMBL" id="SORF01000016">
    <property type="protein sequence ID" value="TDY42327.1"/>
    <property type="molecule type" value="Genomic_DNA"/>
</dbReference>
<keyword evidence="2" id="KW-1185">Reference proteome</keyword>
<dbReference type="AlphaFoldDB" id="A0A4R8LGS5"/>
<reference evidence="1 2" key="1">
    <citation type="submission" date="2019-03" db="EMBL/GenBank/DDBJ databases">
        <title>Genomic Encyclopedia of Type Strains, Phase IV (KMG-IV): sequencing the most valuable type-strain genomes for metagenomic binning, comparative biology and taxonomic classification.</title>
        <authorList>
            <person name="Goeker M."/>
        </authorList>
    </citation>
    <scope>NUCLEOTIDE SEQUENCE [LARGE SCALE GENOMIC DNA]</scope>
    <source>
        <strain evidence="1 2">DSM 17974</strain>
    </source>
</reference>
<organism evidence="1 2">
    <name type="scientific">Alicyclobacillus sacchari</name>
    <dbReference type="NCBI Taxonomy" id="392010"/>
    <lineage>
        <taxon>Bacteria</taxon>
        <taxon>Bacillati</taxon>
        <taxon>Bacillota</taxon>
        <taxon>Bacilli</taxon>
        <taxon>Bacillales</taxon>
        <taxon>Alicyclobacillaceae</taxon>
        <taxon>Alicyclobacillus</taxon>
    </lineage>
</organism>
<comment type="caution">
    <text evidence="1">The sequence shown here is derived from an EMBL/GenBank/DDBJ whole genome shotgun (WGS) entry which is preliminary data.</text>
</comment>
<evidence type="ECO:0000313" key="2">
    <source>
        <dbReference type="Proteomes" id="UP000294581"/>
    </source>
</evidence>